<dbReference type="InterPro" id="IPR029016">
    <property type="entry name" value="GAF-like_dom_sf"/>
</dbReference>
<dbReference type="PANTHER" id="PTHR46244:SF1">
    <property type="entry name" value="PHOSPHOENOLPYRUVATE-DEPENDENT PHOSPHOTRANSFERASE SYSTEM"/>
    <property type="match status" value="1"/>
</dbReference>
<dbReference type="SUPFAM" id="SSF52009">
    <property type="entry name" value="Phosphohistidine domain"/>
    <property type="match status" value="1"/>
</dbReference>
<dbReference type="InterPro" id="IPR000121">
    <property type="entry name" value="PEP_util_C"/>
</dbReference>
<feature type="domain" description="GAF" evidence="14">
    <location>
        <begin position="17"/>
        <end position="164"/>
    </location>
</feature>
<evidence type="ECO:0000256" key="1">
    <source>
        <dbReference type="ARBA" id="ARBA00000683"/>
    </source>
</evidence>
<keyword evidence="8" id="KW-0762">Sugar transport</keyword>
<keyword evidence="7" id="KW-0963">Cytoplasm</keyword>
<sequence>MLEILRRVIQEVNKARDLTTALEIIVDRIQEAMGTQVCSVYLLNEERDKYVFMATRGLNQSAVGKVTLALGEGLVGYVGERAEPVNLENAPQHRRYHYLEEVGEEPFNAFLGVPIIHHRRVLGVLVVQQRLARRYDESEEAFLITLSAQLAGVIAHARATGSLALTGSVQAVPASRFQGKAGAPGVAIGTAIVIYPEAELHTVPDRLTANPAAETALFQLAILETRAEIRAMSDKLSDRLRPEDLGLFEAYLHMLDDTAITGEVIELIEAGQWAQGALRTIIESHVASFQAMEDAYLRERGTDVLDLGRRVLAKLQRGEDRQYVYPPNTILVGEELTPAMFADVPRDRLLGLVSVKGSGSSHVAILAKAMGIPTVMGVEDLPIHLLESKPLIVDGFEGCVITHPSADQITFYNDLKLDEDALTEGLEELKDQPCVSLDGHRVRLWVNTGLMSDASRSLDRGAEGVGLYRTEVHFMMNDRFPTEEEQKVIYREHLKAFAPRNVTMRTLDIGGDKALSYFPIQEENPFLGWRGIRVTLDHPEIFLSQVRAMIRANEGVDAYLRIMLPMVSSVTEVDEAKRLIDQCYAEIIEDGAKVAMPAVGVMIEVPAAVYQARDIIKRVDFLSVGSNDLIQYMLAVDRNNSRVAELYQEFHPAVLHALKHVVDAAHAENKPLGICGEMAGNPAAAILLMAMGYDVLSMNSNNLLPVKWAIRSFELTHAQQMLAQVLRMDNAPDIKTYVDEQMRKAGLGRIVRTRPPQ</sequence>
<protein>
    <recommendedName>
        <fullName evidence="5">phosphoenolpyruvate--protein phosphotransferase</fullName>
        <ecNumber evidence="5">2.7.3.9</ecNumber>
    </recommendedName>
</protein>
<keyword evidence="9 15" id="KW-0808">Transferase</keyword>
<dbReference type="Proteomes" id="UP000754644">
    <property type="component" value="Unassembled WGS sequence"/>
</dbReference>
<dbReference type="Gene3D" id="1.10.274.10">
    <property type="entry name" value="PtsI, HPr-binding domain"/>
    <property type="match status" value="1"/>
</dbReference>
<dbReference type="InterPro" id="IPR036618">
    <property type="entry name" value="PtsI_HPr-bd_sf"/>
</dbReference>
<dbReference type="InterPro" id="IPR015813">
    <property type="entry name" value="Pyrv/PenolPyrv_kinase-like_dom"/>
</dbReference>
<dbReference type="InterPro" id="IPR036637">
    <property type="entry name" value="Phosphohistidine_dom_sf"/>
</dbReference>
<dbReference type="NCBIfam" id="TIGR01417">
    <property type="entry name" value="PTS_I_fam"/>
    <property type="match status" value="1"/>
</dbReference>
<dbReference type="PRINTS" id="PR01736">
    <property type="entry name" value="PHPHTRNFRASE"/>
</dbReference>
<dbReference type="GO" id="GO:0016301">
    <property type="term" value="F:kinase activity"/>
    <property type="evidence" value="ECO:0007669"/>
    <property type="project" value="UniProtKB-KW"/>
</dbReference>
<evidence type="ECO:0000256" key="2">
    <source>
        <dbReference type="ARBA" id="ARBA00001946"/>
    </source>
</evidence>
<dbReference type="InterPro" id="IPR050499">
    <property type="entry name" value="PEP-utilizing_PTS_enzyme"/>
</dbReference>
<reference evidence="15" key="1">
    <citation type="submission" date="2020-05" db="EMBL/GenBank/DDBJ databases">
        <title>Sulfur intermediates as new biogeochemical hubs in an aquatic model microbial ecosystem.</title>
        <authorList>
            <person name="Vigneron A."/>
        </authorList>
    </citation>
    <scope>NUCLEOTIDE SEQUENCE</scope>
    <source>
        <strain evidence="15">Bin.250</strain>
    </source>
</reference>
<dbReference type="SUPFAM" id="SSF55781">
    <property type="entry name" value="GAF domain-like"/>
    <property type="match status" value="1"/>
</dbReference>
<evidence type="ECO:0000256" key="12">
    <source>
        <dbReference type="ARBA" id="ARBA00022777"/>
    </source>
</evidence>
<evidence type="ECO:0000256" key="3">
    <source>
        <dbReference type="ARBA" id="ARBA00004496"/>
    </source>
</evidence>
<dbReference type="InterPro" id="IPR008731">
    <property type="entry name" value="PTS_EIN"/>
</dbReference>
<dbReference type="AlphaFoldDB" id="A0A972W242"/>
<dbReference type="PANTHER" id="PTHR46244">
    <property type="entry name" value="PHOSPHOENOLPYRUVATE-PROTEIN PHOSPHOTRANSFERASE"/>
    <property type="match status" value="1"/>
</dbReference>
<evidence type="ECO:0000313" key="15">
    <source>
        <dbReference type="EMBL" id="NQV66550.1"/>
    </source>
</evidence>
<dbReference type="Gene3D" id="3.50.30.10">
    <property type="entry name" value="Phosphohistidine domain"/>
    <property type="match status" value="1"/>
</dbReference>
<dbReference type="GO" id="GO:0046872">
    <property type="term" value="F:metal ion binding"/>
    <property type="evidence" value="ECO:0007669"/>
    <property type="project" value="UniProtKB-KW"/>
</dbReference>
<gene>
    <name evidence="15" type="primary">ptsP</name>
    <name evidence="15" type="ORF">HQ497_14410</name>
</gene>
<dbReference type="EC" id="2.7.3.9" evidence="5"/>
<evidence type="ECO:0000256" key="7">
    <source>
        <dbReference type="ARBA" id="ARBA00022490"/>
    </source>
</evidence>
<dbReference type="Pfam" id="PF05524">
    <property type="entry name" value="PEP-utilisers_N"/>
    <property type="match status" value="1"/>
</dbReference>
<keyword evidence="10" id="KW-0598">Phosphotransferase system</keyword>
<evidence type="ECO:0000256" key="6">
    <source>
        <dbReference type="ARBA" id="ARBA00022448"/>
    </source>
</evidence>
<evidence type="ECO:0000313" key="16">
    <source>
        <dbReference type="Proteomes" id="UP000754644"/>
    </source>
</evidence>
<dbReference type="GO" id="GO:0005737">
    <property type="term" value="C:cytoplasm"/>
    <property type="evidence" value="ECO:0007669"/>
    <property type="project" value="UniProtKB-SubCell"/>
</dbReference>
<dbReference type="InterPro" id="IPR003018">
    <property type="entry name" value="GAF"/>
</dbReference>
<dbReference type="InterPro" id="IPR040442">
    <property type="entry name" value="Pyrv_kinase-like_dom_sf"/>
</dbReference>
<evidence type="ECO:0000256" key="11">
    <source>
        <dbReference type="ARBA" id="ARBA00022723"/>
    </source>
</evidence>
<evidence type="ECO:0000256" key="8">
    <source>
        <dbReference type="ARBA" id="ARBA00022597"/>
    </source>
</evidence>
<dbReference type="EMBL" id="JABMOJ010000537">
    <property type="protein sequence ID" value="NQV66550.1"/>
    <property type="molecule type" value="Genomic_DNA"/>
</dbReference>
<dbReference type="SUPFAM" id="SSF51621">
    <property type="entry name" value="Phosphoenolpyruvate/pyruvate domain"/>
    <property type="match status" value="1"/>
</dbReference>
<dbReference type="SMART" id="SM00065">
    <property type="entry name" value="GAF"/>
    <property type="match status" value="1"/>
</dbReference>
<comment type="similarity">
    <text evidence="4">Belongs to the PEP-utilizing enzyme family.</text>
</comment>
<comment type="caution">
    <text evidence="15">The sequence shown here is derived from an EMBL/GenBank/DDBJ whole genome shotgun (WGS) entry which is preliminary data.</text>
</comment>
<evidence type="ECO:0000259" key="14">
    <source>
        <dbReference type="SMART" id="SM00065"/>
    </source>
</evidence>
<keyword evidence="13" id="KW-0460">Magnesium</keyword>
<dbReference type="Gene3D" id="3.30.450.40">
    <property type="match status" value="1"/>
</dbReference>
<evidence type="ECO:0000256" key="13">
    <source>
        <dbReference type="ARBA" id="ARBA00022842"/>
    </source>
</evidence>
<dbReference type="InterPro" id="IPR006318">
    <property type="entry name" value="PTS_EI-like"/>
</dbReference>
<name>A0A972W242_9GAMM</name>
<accession>A0A972W242</accession>
<dbReference type="Pfam" id="PF01590">
    <property type="entry name" value="GAF"/>
    <property type="match status" value="1"/>
</dbReference>
<dbReference type="GO" id="GO:0009401">
    <property type="term" value="P:phosphoenolpyruvate-dependent sugar phosphotransferase system"/>
    <property type="evidence" value="ECO:0007669"/>
    <property type="project" value="UniProtKB-KW"/>
</dbReference>
<proteinExistence type="inferred from homology"/>
<dbReference type="InterPro" id="IPR008279">
    <property type="entry name" value="PEP-util_enz_mobile_dom"/>
</dbReference>
<comment type="catalytic activity">
    <reaction evidence="1">
        <text>L-histidyl-[protein] + phosphoenolpyruvate = N(pros)-phospho-L-histidyl-[protein] + pyruvate</text>
        <dbReference type="Rhea" id="RHEA:23880"/>
        <dbReference type="Rhea" id="RHEA-COMP:9745"/>
        <dbReference type="Rhea" id="RHEA-COMP:9746"/>
        <dbReference type="ChEBI" id="CHEBI:15361"/>
        <dbReference type="ChEBI" id="CHEBI:29979"/>
        <dbReference type="ChEBI" id="CHEBI:58702"/>
        <dbReference type="ChEBI" id="CHEBI:64837"/>
        <dbReference type="EC" id="2.7.3.9"/>
    </reaction>
</comment>
<keyword evidence="11" id="KW-0479">Metal-binding</keyword>
<dbReference type="NCBIfam" id="NF008283">
    <property type="entry name" value="PRK11061.1"/>
    <property type="match status" value="1"/>
</dbReference>
<dbReference type="Gene3D" id="3.20.20.60">
    <property type="entry name" value="Phosphoenolpyruvate-binding domains"/>
    <property type="match status" value="1"/>
</dbReference>
<keyword evidence="12" id="KW-0418">Kinase</keyword>
<dbReference type="Pfam" id="PF00391">
    <property type="entry name" value="PEP-utilizers"/>
    <property type="match status" value="1"/>
</dbReference>
<keyword evidence="6" id="KW-0813">Transport</keyword>
<dbReference type="Pfam" id="PF02896">
    <property type="entry name" value="PEP-utilizers_C"/>
    <property type="match status" value="1"/>
</dbReference>
<dbReference type="GO" id="GO:0008965">
    <property type="term" value="F:phosphoenolpyruvate-protein phosphotransferase activity"/>
    <property type="evidence" value="ECO:0007669"/>
    <property type="project" value="UniProtKB-EC"/>
</dbReference>
<evidence type="ECO:0000256" key="4">
    <source>
        <dbReference type="ARBA" id="ARBA00007837"/>
    </source>
</evidence>
<evidence type="ECO:0000256" key="9">
    <source>
        <dbReference type="ARBA" id="ARBA00022679"/>
    </source>
</evidence>
<comment type="subcellular location">
    <subcellularLocation>
        <location evidence="3">Cytoplasm</location>
    </subcellularLocation>
</comment>
<dbReference type="SUPFAM" id="SSF47831">
    <property type="entry name" value="Enzyme I of the PEP:sugar phosphotransferase system HPr-binding (sub)domain"/>
    <property type="match status" value="1"/>
</dbReference>
<evidence type="ECO:0000256" key="10">
    <source>
        <dbReference type="ARBA" id="ARBA00022683"/>
    </source>
</evidence>
<comment type="cofactor">
    <cofactor evidence="2">
        <name>Mg(2+)</name>
        <dbReference type="ChEBI" id="CHEBI:18420"/>
    </cofactor>
</comment>
<organism evidence="15 16">
    <name type="scientific">SAR86 cluster bacterium</name>
    <dbReference type="NCBI Taxonomy" id="2030880"/>
    <lineage>
        <taxon>Bacteria</taxon>
        <taxon>Pseudomonadati</taxon>
        <taxon>Pseudomonadota</taxon>
        <taxon>Gammaproteobacteria</taxon>
        <taxon>SAR86 cluster</taxon>
    </lineage>
</organism>
<evidence type="ECO:0000256" key="5">
    <source>
        <dbReference type="ARBA" id="ARBA00012232"/>
    </source>
</evidence>